<feature type="compositionally biased region" description="Basic residues" evidence="6">
    <location>
        <begin position="185"/>
        <end position="204"/>
    </location>
</feature>
<dbReference type="GeneID" id="114239303"/>
<dbReference type="GO" id="GO:0004861">
    <property type="term" value="F:cyclin-dependent protein serine/threonine kinase inhibitor activity"/>
    <property type="evidence" value="ECO:0007669"/>
    <property type="project" value="InterPro"/>
</dbReference>
<protein>
    <submittedName>
        <fullName evidence="9">Uncharacterized protein LOC114239303</fullName>
    </submittedName>
</protein>
<evidence type="ECO:0000256" key="6">
    <source>
        <dbReference type="SAM" id="MobiDB-lite"/>
    </source>
</evidence>
<keyword evidence="3" id="KW-0649">Protein kinase inhibitor</keyword>
<dbReference type="OrthoDB" id="6373236at2759"/>
<dbReference type="Pfam" id="PF02234">
    <property type="entry name" value="CDI"/>
    <property type="match status" value="1"/>
</dbReference>
<reference evidence="9" key="1">
    <citation type="submission" date="2025-08" db="UniProtKB">
        <authorList>
            <consortium name="RefSeq"/>
        </authorList>
    </citation>
    <scope>IDENTIFICATION</scope>
    <source>
        <tissue evidence="9">Silk gland</tissue>
    </source>
</reference>
<evidence type="ECO:0000313" key="9">
    <source>
        <dbReference type="RefSeq" id="XP_028025287.1"/>
    </source>
</evidence>
<proteinExistence type="inferred from homology"/>
<sequence length="217" mass="24583">MNPVFKSKIFRVIIIKYLKVKTTSWMLIGVVFRCLDSIEMSALSVRAPGLQATTTVLDTRSLRVRGVTALDGVRRNLFGCTDREENRRFVERELARQLELDSQRWGFDFANEQPLPGIQRFAWQLVPASAVPVALRRSPITTSMPKQNTSTQEAKVSSPESTKTQKRITDFLKPRKRLSGNGKKSPAHSHKHECGHGAHIRPPKVARLSQPHFKRTS</sequence>
<dbReference type="RefSeq" id="XP_028025287.1">
    <property type="nucleotide sequence ID" value="XM_028169486.1"/>
</dbReference>
<dbReference type="PANTHER" id="PTHR10265">
    <property type="entry name" value="CYCLIN-DEPENDENT KINASE INHIBITOR 1"/>
    <property type="match status" value="1"/>
</dbReference>
<feature type="region of interest" description="Disordered" evidence="6">
    <location>
        <begin position="139"/>
        <end position="217"/>
    </location>
</feature>
<keyword evidence="5" id="KW-0131">Cell cycle</keyword>
<keyword evidence="4" id="KW-0539">Nucleus</keyword>
<gene>
    <name evidence="9" type="primary">LOC114239303</name>
</gene>
<feature type="compositionally biased region" description="Polar residues" evidence="6">
    <location>
        <begin position="139"/>
        <end position="162"/>
    </location>
</feature>
<dbReference type="InterPro" id="IPR003175">
    <property type="entry name" value="CDI_dom"/>
</dbReference>
<dbReference type="InterPro" id="IPR044898">
    <property type="entry name" value="CDI_dom_sf"/>
</dbReference>
<comment type="subcellular location">
    <subcellularLocation>
        <location evidence="1">Nucleus</location>
    </subcellularLocation>
</comment>
<organism evidence="8 9">
    <name type="scientific">Bombyx mandarina</name>
    <name type="common">Wild silk moth</name>
    <name type="synonym">Wild silkworm</name>
    <dbReference type="NCBI Taxonomy" id="7092"/>
    <lineage>
        <taxon>Eukaryota</taxon>
        <taxon>Metazoa</taxon>
        <taxon>Ecdysozoa</taxon>
        <taxon>Arthropoda</taxon>
        <taxon>Hexapoda</taxon>
        <taxon>Insecta</taxon>
        <taxon>Pterygota</taxon>
        <taxon>Neoptera</taxon>
        <taxon>Endopterygota</taxon>
        <taxon>Lepidoptera</taxon>
        <taxon>Glossata</taxon>
        <taxon>Ditrysia</taxon>
        <taxon>Bombycoidea</taxon>
        <taxon>Bombycidae</taxon>
        <taxon>Bombycinae</taxon>
        <taxon>Bombyx</taxon>
    </lineage>
</organism>
<evidence type="ECO:0000256" key="4">
    <source>
        <dbReference type="ARBA" id="ARBA00023242"/>
    </source>
</evidence>
<dbReference type="GO" id="GO:0005634">
    <property type="term" value="C:nucleus"/>
    <property type="evidence" value="ECO:0007669"/>
    <property type="project" value="UniProtKB-SubCell"/>
</dbReference>
<evidence type="ECO:0000256" key="3">
    <source>
        <dbReference type="ARBA" id="ARBA00023013"/>
    </source>
</evidence>
<dbReference type="AlphaFoldDB" id="A0A6J2J826"/>
<dbReference type="GO" id="GO:0051726">
    <property type="term" value="P:regulation of cell cycle"/>
    <property type="evidence" value="ECO:0007669"/>
    <property type="project" value="InterPro"/>
</dbReference>
<evidence type="ECO:0000259" key="7">
    <source>
        <dbReference type="Pfam" id="PF02234"/>
    </source>
</evidence>
<evidence type="ECO:0000256" key="2">
    <source>
        <dbReference type="ARBA" id="ARBA00006726"/>
    </source>
</evidence>
<evidence type="ECO:0000256" key="1">
    <source>
        <dbReference type="ARBA" id="ARBA00004123"/>
    </source>
</evidence>
<comment type="similarity">
    <text evidence="2">Belongs to the CDI family.</text>
</comment>
<keyword evidence="8" id="KW-1185">Reference proteome</keyword>
<dbReference type="PANTHER" id="PTHR10265:SF45">
    <property type="entry name" value="DACAPO"/>
    <property type="match status" value="1"/>
</dbReference>
<name>A0A6J2J826_BOMMA</name>
<feature type="domain" description="Cyclin-dependent kinase inhibitor" evidence="7">
    <location>
        <begin position="76"/>
        <end position="125"/>
    </location>
</feature>
<evidence type="ECO:0000256" key="5">
    <source>
        <dbReference type="ARBA" id="ARBA00023306"/>
    </source>
</evidence>
<dbReference type="Proteomes" id="UP000504629">
    <property type="component" value="Unplaced"/>
</dbReference>
<accession>A0A6J2J826</accession>
<evidence type="ECO:0000313" key="8">
    <source>
        <dbReference type="Proteomes" id="UP000504629"/>
    </source>
</evidence>
<dbReference type="KEGG" id="bman:114239303"/>
<dbReference type="Gene3D" id="4.10.365.10">
    <property type="entry name" value="p27"/>
    <property type="match status" value="1"/>
</dbReference>